<evidence type="ECO:0000256" key="2">
    <source>
        <dbReference type="SAM" id="SignalP"/>
    </source>
</evidence>
<proteinExistence type="predicted"/>
<dbReference type="EMBL" id="BAAAUG010000219">
    <property type="protein sequence ID" value="GAA3151438.1"/>
    <property type="molecule type" value="Genomic_DNA"/>
</dbReference>
<feature type="signal peptide" evidence="2">
    <location>
        <begin position="1"/>
        <end position="31"/>
    </location>
</feature>
<keyword evidence="4" id="KW-1185">Reference proteome</keyword>
<accession>A0ABP6NMR2</accession>
<dbReference type="RefSeq" id="WP_344530493.1">
    <property type="nucleotide sequence ID" value="NZ_BAAAUG010000219.1"/>
</dbReference>
<name>A0ABP6NMR2_9ACTN</name>
<feature type="chain" id="PRO_5045588905" description="Secreted protein" evidence="2">
    <location>
        <begin position="32"/>
        <end position="185"/>
    </location>
</feature>
<gene>
    <name evidence="3" type="ORF">GCM10010449_82230</name>
</gene>
<evidence type="ECO:0008006" key="5">
    <source>
        <dbReference type="Google" id="ProtNLM"/>
    </source>
</evidence>
<reference evidence="4" key="1">
    <citation type="journal article" date="2019" name="Int. J. Syst. Evol. Microbiol.">
        <title>The Global Catalogue of Microorganisms (GCM) 10K type strain sequencing project: providing services to taxonomists for standard genome sequencing and annotation.</title>
        <authorList>
            <consortium name="The Broad Institute Genomics Platform"/>
            <consortium name="The Broad Institute Genome Sequencing Center for Infectious Disease"/>
            <person name="Wu L."/>
            <person name="Ma J."/>
        </authorList>
    </citation>
    <scope>NUCLEOTIDE SEQUENCE [LARGE SCALE GENOMIC DNA]</scope>
    <source>
        <strain evidence="4">JCM 9092</strain>
    </source>
</reference>
<keyword evidence="2" id="KW-0732">Signal</keyword>
<comment type="caution">
    <text evidence="3">The sequence shown here is derived from an EMBL/GenBank/DDBJ whole genome shotgun (WGS) entry which is preliminary data.</text>
</comment>
<protein>
    <recommendedName>
        <fullName evidence="5">Secreted protein</fullName>
    </recommendedName>
</protein>
<organism evidence="3 4">
    <name type="scientific">Streptomyces rectiviolaceus</name>
    <dbReference type="NCBI Taxonomy" id="332591"/>
    <lineage>
        <taxon>Bacteria</taxon>
        <taxon>Bacillati</taxon>
        <taxon>Actinomycetota</taxon>
        <taxon>Actinomycetes</taxon>
        <taxon>Kitasatosporales</taxon>
        <taxon>Streptomycetaceae</taxon>
        <taxon>Streptomyces</taxon>
    </lineage>
</organism>
<sequence>MNRSVLRFRTTVISTVVAGAVAFTGIGTANASEAPEAESTGTAAQNTGIDSEPTTEQVDELARYLQALENGDVLNEAGEFDYAKTRAEFGAEFADAIQAKISGDIPVGAYGSYTSCLLKGVGLGGLGGATAAITAKLKKKHFTDAAKLIIKEAAKRGIKVGVKGGVAGLAASLGTYAVWCATPWA</sequence>
<feature type="region of interest" description="Disordered" evidence="1">
    <location>
        <begin position="31"/>
        <end position="52"/>
    </location>
</feature>
<evidence type="ECO:0000256" key="1">
    <source>
        <dbReference type="SAM" id="MobiDB-lite"/>
    </source>
</evidence>
<feature type="compositionally biased region" description="Polar residues" evidence="1">
    <location>
        <begin position="39"/>
        <end position="52"/>
    </location>
</feature>
<evidence type="ECO:0000313" key="4">
    <source>
        <dbReference type="Proteomes" id="UP001501637"/>
    </source>
</evidence>
<evidence type="ECO:0000313" key="3">
    <source>
        <dbReference type="EMBL" id="GAA3151438.1"/>
    </source>
</evidence>
<dbReference type="Proteomes" id="UP001501637">
    <property type="component" value="Unassembled WGS sequence"/>
</dbReference>